<dbReference type="AlphaFoldDB" id="A4J8M2"/>
<name>A4J8M2_DESRM</name>
<dbReference type="EMBL" id="CP000612">
    <property type="protein sequence ID" value="ABO51425.1"/>
    <property type="molecule type" value="Genomic_DNA"/>
</dbReference>
<sequence>MEYHRGVFKNLSKNYIVSFYCNKLPLVTYYGIKARRFHMNKYEKEYFDNIMDGVKDSCTKGMTPSVQTHVHEFLGSTQLAVQGELRHNHRFAGVTSEEIPKGDSHVHAILVNTDFFFNHFHELGVETGPAIPVGNDDLMKQNRKSYLIDTVIVDKTKHRAV</sequence>
<dbReference type="KEGG" id="drm:Dred_2921"/>
<dbReference type="HOGENOM" id="CLU_1641067_0_0_9"/>
<proteinExistence type="predicted"/>
<reference evidence="1 2" key="1">
    <citation type="submission" date="2007-03" db="EMBL/GenBank/DDBJ databases">
        <title>Complete sequence of Desulfotomaculum reducens MI-1.</title>
        <authorList>
            <consortium name="US DOE Joint Genome Institute"/>
            <person name="Copeland A."/>
            <person name="Lucas S."/>
            <person name="Lapidus A."/>
            <person name="Barry K."/>
            <person name="Detter J.C."/>
            <person name="Glavina del Rio T."/>
            <person name="Hammon N."/>
            <person name="Israni S."/>
            <person name="Dalin E."/>
            <person name="Tice H."/>
            <person name="Pitluck S."/>
            <person name="Sims D."/>
            <person name="Brettin T."/>
            <person name="Bruce D."/>
            <person name="Han C."/>
            <person name="Tapia R."/>
            <person name="Schmutz J."/>
            <person name="Larimer F."/>
            <person name="Land M."/>
            <person name="Hauser L."/>
            <person name="Kyrpides N."/>
            <person name="Kim E."/>
            <person name="Tebo B.M."/>
            <person name="Richardson P."/>
        </authorList>
    </citation>
    <scope>NUCLEOTIDE SEQUENCE [LARGE SCALE GENOMIC DNA]</scope>
    <source>
        <strain evidence="1 2">MI-1</strain>
    </source>
</reference>
<organism evidence="1 2">
    <name type="scientific">Desulforamulus reducens (strain ATCC BAA-1160 / DSM 100696 / MI-1)</name>
    <name type="common">Desulfotomaculum reducens</name>
    <dbReference type="NCBI Taxonomy" id="349161"/>
    <lineage>
        <taxon>Bacteria</taxon>
        <taxon>Bacillati</taxon>
        <taxon>Bacillota</taxon>
        <taxon>Clostridia</taxon>
        <taxon>Eubacteriales</taxon>
        <taxon>Peptococcaceae</taxon>
        <taxon>Desulforamulus</taxon>
    </lineage>
</organism>
<evidence type="ECO:0008006" key="3">
    <source>
        <dbReference type="Google" id="ProtNLM"/>
    </source>
</evidence>
<protein>
    <recommendedName>
        <fullName evidence="3">YmaF family protein</fullName>
    </recommendedName>
</protein>
<keyword evidence="2" id="KW-1185">Reference proteome</keyword>
<dbReference type="Pfam" id="PF12788">
    <property type="entry name" value="YmaF"/>
    <property type="match status" value="1"/>
</dbReference>
<evidence type="ECO:0000313" key="2">
    <source>
        <dbReference type="Proteomes" id="UP000001556"/>
    </source>
</evidence>
<evidence type="ECO:0000313" key="1">
    <source>
        <dbReference type="EMBL" id="ABO51425.1"/>
    </source>
</evidence>
<accession>A4J8M2</accession>
<dbReference type="InterPro" id="IPR024307">
    <property type="entry name" value="YmaF"/>
</dbReference>
<gene>
    <name evidence="1" type="ordered locus">Dred_2921</name>
</gene>
<dbReference type="Proteomes" id="UP000001556">
    <property type="component" value="Chromosome"/>
</dbReference>